<accession>A0A7D9D291</accession>
<name>A0A7D9D291_9GAMM</name>
<sequence>MSPERSIQMHAEIMTVNALFGYLKRCNGSMESAPEDLPIQAGEGYLCIS</sequence>
<protein>
    <submittedName>
        <fullName evidence="1">Uncharacterized protein</fullName>
    </submittedName>
</protein>
<gene>
    <name evidence="1" type="ORF">JTBM06_V1_250010</name>
</gene>
<dbReference type="EMBL" id="LR633967">
    <property type="protein sequence ID" value="VUX56050.1"/>
    <property type="molecule type" value="Genomic_DNA"/>
</dbReference>
<organism evidence="1">
    <name type="scientific">uncultured Woeseiaceae bacterium</name>
    <dbReference type="NCBI Taxonomy" id="1983305"/>
    <lineage>
        <taxon>Bacteria</taxon>
        <taxon>Pseudomonadati</taxon>
        <taxon>Pseudomonadota</taxon>
        <taxon>Gammaproteobacteria</taxon>
        <taxon>Woeseiales</taxon>
        <taxon>Woeseiaceae</taxon>
        <taxon>environmental samples</taxon>
    </lineage>
</organism>
<reference evidence="1" key="1">
    <citation type="submission" date="2019-07" db="EMBL/GenBank/DDBJ databases">
        <authorList>
            <person name="Weber M."/>
            <person name="Kostadinov I."/>
            <person name="Kostadinov D I."/>
        </authorList>
    </citation>
    <scope>NUCLEOTIDE SEQUENCE</scope>
    <source>
        <strain evidence="1">Gfbio:sag-sample-m06:053724c1-46a9-4a36-b237-ea2bf867836b</strain>
    </source>
</reference>
<dbReference type="AlphaFoldDB" id="A0A7D9D291"/>
<proteinExistence type="predicted"/>
<evidence type="ECO:0000313" key="1">
    <source>
        <dbReference type="EMBL" id="VUX56050.1"/>
    </source>
</evidence>